<evidence type="ECO:0000256" key="4">
    <source>
        <dbReference type="ARBA" id="ARBA00023002"/>
    </source>
</evidence>
<evidence type="ECO:0000256" key="6">
    <source>
        <dbReference type="PIRSR" id="PIRSR602403-1"/>
    </source>
</evidence>
<organism evidence="8 9">
    <name type="scientific">Penicillium concentricum</name>
    <dbReference type="NCBI Taxonomy" id="293559"/>
    <lineage>
        <taxon>Eukaryota</taxon>
        <taxon>Fungi</taxon>
        <taxon>Dikarya</taxon>
        <taxon>Ascomycota</taxon>
        <taxon>Pezizomycotina</taxon>
        <taxon>Eurotiomycetes</taxon>
        <taxon>Eurotiomycetidae</taxon>
        <taxon>Eurotiales</taxon>
        <taxon>Aspergillaceae</taxon>
        <taxon>Penicillium</taxon>
    </lineage>
</organism>
<dbReference type="EMBL" id="JAPZBT010000002">
    <property type="protein sequence ID" value="KAJ5373922.1"/>
    <property type="molecule type" value="Genomic_DNA"/>
</dbReference>
<dbReference type="GO" id="GO:0005506">
    <property type="term" value="F:iron ion binding"/>
    <property type="evidence" value="ECO:0007669"/>
    <property type="project" value="InterPro"/>
</dbReference>
<evidence type="ECO:0000256" key="3">
    <source>
        <dbReference type="ARBA" id="ARBA00022723"/>
    </source>
</evidence>
<dbReference type="Proteomes" id="UP001147752">
    <property type="component" value="Unassembled WGS sequence"/>
</dbReference>
<keyword evidence="7" id="KW-0503">Monooxygenase</keyword>
<keyword evidence="9" id="KW-1185">Reference proteome</keyword>
<dbReference type="InterPro" id="IPR002403">
    <property type="entry name" value="Cyt_P450_E_grp-IV"/>
</dbReference>
<dbReference type="PANTHER" id="PTHR24305">
    <property type="entry name" value="CYTOCHROME P450"/>
    <property type="match status" value="1"/>
</dbReference>
<dbReference type="GO" id="GO:0016705">
    <property type="term" value="F:oxidoreductase activity, acting on paired donors, with incorporation or reduction of molecular oxygen"/>
    <property type="evidence" value="ECO:0007669"/>
    <property type="project" value="InterPro"/>
</dbReference>
<evidence type="ECO:0000256" key="1">
    <source>
        <dbReference type="ARBA" id="ARBA00001971"/>
    </source>
</evidence>
<comment type="similarity">
    <text evidence="2 7">Belongs to the cytochrome P450 family.</text>
</comment>
<keyword evidence="3 6" id="KW-0479">Metal-binding</keyword>
<dbReference type="RefSeq" id="XP_056579908.1">
    <property type="nucleotide sequence ID" value="XM_056723658.1"/>
</dbReference>
<protein>
    <submittedName>
        <fullName evidence="8">Cytochrome P450 oxidoreductase</fullName>
    </submittedName>
</protein>
<evidence type="ECO:0000256" key="5">
    <source>
        <dbReference type="ARBA" id="ARBA00023004"/>
    </source>
</evidence>
<gene>
    <name evidence="8" type="ORF">N7517_005928</name>
</gene>
<reference evidence="8" key="2">
    <citation type="journal article" date="2023" name="IMA Fungus">
        <title>Comparative genomic study of the Penicillium genus elucidates a diverse pangenome and 15 lateral gene transfer events.</title>
        <authorList>
            <person name="Petersen C."/>
            <person name="Sorensen T."/>
            <person name="Nielsen M.R."/>
            <person name="Sondergaard T.E."/>
            <person name="Sorensen J.L."/>
            <person name="Fitzpatrick D.A."/>
            <person name="Frisvad J.C."/>
            <person name="Nielsen K.L."/>
        </authorList>
    </citation>
    <scope>NUCLEOTIDE SEQUENCE</scope>
    <source>
        <strain evidence="8">IBT 3081</strain>
    </source>
</reference>
<evidence type="ECO:0000256" key="7">
    <source>
        <dbReference type="RuleBase" id="RU000461"/>
    </source>
</evidence>
<evidence type="ECO:0000313" key="8">
    <source>
        <dbReference type="EMBL" id="KAJ5373922.1"/>
    </source>
</evidence>
<keyword evidence="6 7" id="KW-0349">Heme</keyword>
<reference evidence="8" key="1">
    <citation type="submission" date="2022-12" db="EMBL/GenBank/DDBJ databases">
        <authorList>
            <person name="Petersen C."/>
        </authorList>
    </citation>
    <scope>NUCLEOTIDE SEQUENCE</scope>
    <source>
        <strain evidence="8">IBT 3081</strain>
    </source>
</reference>
<dbReference type="AlphaFoldDB" id="A0A9W9S965"/>
<feature type="binding site" description="axial binding residue" evidence="6">
    <location>
        <position position="456"/>
    </location>
    <ligand>
        <name>heme</name>
        <dbReference type="ChEBI" id="CHEBI:30413"/>
    </ligand>
    <ligandPart>
        <name>Fe</name>
        <dbReference type="ChEBI" id="CHEBI:18248"/>
    </ligandPart>
</feature>
<name>A0A9W9S965_9EURO</name>
<evidence type="ECO:0000313" key="9">
    <source>
        <dbReference type="Proteomes" id="UP001147752"/>
    </source>
</evidence>
<proteinExistence type="inferred from homology"/>
<dbReference type="Pfam" id="PF00067">
    <property type="entry name" value="p450"/>
    <property type="match status" value="1"/>
</dbReference>
<accession>A0A9W9S965</accession>
<dbReference type="InterPro" id="IPR001128">
    <property type="entry name" value="Cyt_P450"/>
</dbReference>
<dbReference type="GO" id="GO:0020037">
    <property type="term" value="F:heme binding"/>
    <property type="evidence" value="ECO:0007669"/>
    <property type="project" value="InterPro"/>
</dbReference>
<keyword evidence="4 7" id="KW-0560">Oxidoreductase</keyword>
<dbReference type="GO" id="GO:0043386">
    <property type="term" value="P:mycotoxin biosynthetic process"/>
    <property type="evidence" value="ECO:0007669"/>
    <property type="project" value="UniProtKB-ARBA"/>
</dbReference>
<sequence>MLASKETLSLLVGFAKQYWPIVIFGVLISWALSQKYLTPLRHIPGPFFASWTRLPRFFAVLRGRPHEWELDLHRKYGKVVRTGPDLVSVGDPAEINVIYNASDKFKKSAFYIPFMIYDDQGLLPDPLVLSDKTLHTRMKKNAYNAYSMGSMLQLEPLVDTVTNRLFKILDEIVETPSRTCDLGKWLRYYATDVIFTVTFGEDLQFMEKGDPIGMMPMLEYVAGDYTAIVGQFPWVHKFLLGNSFISSIVLGSSALDGAVLNLALKQVVKFRQKMSAQLVTGPSSFVQRLLEHQVAHPDSITDRELNTHAFGNVTAGADTTAIAMRTIMFNVIKHPEIYDTLCREIREEARLTIPITYGAASTLPYLDAVIKEALRIHPPNGVMFGRTVPPEGATICGKFMPGGTEVGISPWVVHYDPELFPEPEKFQPERWLSKDADLVAQRKRSIFAFSAGSHTCLGKNISLVEITKLVASLLVQYDLELVDPNAKLSFKCRWFTPQTGLMVKLAKRHI</sequence>
<dbReference type="PANTHER" id="PTHR24305:SF232">
    <property type="entry name" value="P450, PUTATIVE (EUROFUNG)-RELATED"/>
    <property type="match status" value="1"/>
</dbReference>
<dbReference type="GeneID" id="81462841"/>
<dbReference type="InterPro" id="IPR017972">
    <property type="entry name" value="Cyt_P450_CS"/>
</dbReference>
<dbReference type="GO" id="GO:0004497">
    <property type="term" value="F:monooxygenase activity"/>
    <property type="evidence" value="ECO:0007669"/>
    <property type="project" value="UniProtKB-KW"/>
</dbReference>
<comment type="cofactor">
    <cofactor evidence="1 6">
        <name>heme</name>
        <dbReference type="ChEBI" id="CHEBI:30413"/>
    </cofactor>
</comment>
<dbReference type="InterPro" id="IPR036396">
    <property type="entry name" value="Cyt_P450_sf"/>
</dbReference>
<dbReference type="Gene3D" id="1.10.630.10">
    <property type="entry name" value="Cytochrome P450"/>
    <property type="match status" value="1"/>
</dbReference>
<dbReference type="PRINTS" id="PR00385">
    <property type="entry name" value="P450"/>
</dbReference>
<dbReference type="PROSITE" id="PS00086">
    <property type="entry name" value="CYTOCHROME_P450"/>
    <property type="match status" value="1"/>
</dbReference>
<dbReference type="OrthoDB" id="3934656at2759"/>
<dbReference type="PRINTS" id="PR00465">
    <property type="entry name" value="EP450IV"/>
</dbReference>
<comment type="caution">
    <text evidence="8">The sequence shown here is derived from an EMBL/GenBank/DDBJ whole genome shotgun (WGS) entry which is preliminary data.</text>
</comment>
<keyword evidence="5 6" id="KW-0408">Iron</keyword>
<dbReference type="SUPFAM" id="SSF48264">
    <property type="entry name" value="Cytochrome P450"/>
    <property type="match status" value="1"/>
</dbReference>
<dbReference type="CDD" id="cd11060">
    <property type="entry name" value="CYP57A1-like"/>
    <property type="match status" value="1"/>
</dbReference>
<evidence type="ECO:0000256" key="2">
    <source>
        <dbReference type="ARBA" id="ARBA00010617"/>
    </source>
</evidence>
<dbReference type="InterPro" id="IPR050121">
    <property type="entry name" value="Cytochrome_P450_monoxygenase"/>
</dbReference>